<reference evidence="7" key="1">
    <citation type="journal article" date="2013" name="BMC Genomics">
        <title>Genome and transcriptome sequencing of the halophilic fungus Wallemia ichthyophaga: haloadaptations present and absent.</title>
        <authorList>
            <person name="Zajc J."/>
            <person name="Liu Y."/>
            <person name="Dai W."/>
            <person name="Yang Z."/>
            <person name="Hu J."/>
            <person name="Gostincar C."/>
            <person name="Gunde-Cimerman N."/>
        </authorList>
    </citation>
    <scope>NUCLEOTIDE SEQUENCE [LARGE SCALE GENOMIC DNA]</scope>
    <source>
        <strain evidence="7">EXF-994 / CBS 113033</strain>
    </source>
</reference>
<feature type="region of interest" description="Disordered" evidence="5">
    <location>
        <begin position="151"/>
        <end position="186"/>
    </location>
</feature>
<dbReference type="SMART" id="SM00075">
    <property type="entry name" value="HYDRO"/>
    <property type="match status" value="1"/>
</dbReference>
<protein>
    <recommendedName>
        <fullName evidence="8">Hydrophobin</fullName>
    </recommendedName>
</protein>
<keyword evidence="3" id="KW-0964">Secreted</keyword>
<dbReference type="RefSeq" id="XP_009269251.1">
    <property type="nucleotide sequence ID" value="XM_009270976.1"/>
</dbReference>
<evidence type="ECO:0008006" key="8">
    <source>
        <dbReference type="Google" id="ProtNLM"/>
    </source>
</evidence>
<dbReference type="Pfam" id="PF01185">
    <property type="entry name" value="Hydrophobin"/>
    <property type="match status" value="1"/>
</dbReference>
<sequence>MVNSFQIASIAAVAATAFAYKSEKYNVGSCNTGKIHCCSTDKDAQESTGKNDALISTGDIISQLSLNCDQIPLLIGIAIEDECKSTPSCCEDAKTDYIGYWLYHSTSRSQHENGLKHKGNKDRFIRSIYKRSEQNERDRAFEERELRRLEGIGGAASTKETATGLKTPGNKTTSSRKAQASRDPYANYTTAKSLGYEEAGMTQEPRGVQIGLEGSVGGWEEVPSIPNAAANEKNKRGNSSPPPPPHEKSDQGEMDLNATKTASSGEIYIPGKTNTQNTTEVKFKKRKTKK</sequence>
<proteinExistence type="predicted"/>
<evidence type="ECO:0000256" key="1">
    <source>
        <dbReference type="ARBA" id="ARBA00004191"/>
    </source>
</evidence>
<organism evidence="6 7">
    <name type="scientific">Wallemia ichthyophaga (strain EXF-994 / CBS 113033)</name>
    <dbReference type="NCBI Taxonomy" id="1299270"/>
    <lineage>
        <taxon>Eukaryota</taxon>
        <taxon>Fungi</taxon>
        <taxon>Dikarya</taxon>
        <taxon>Basidiomycota</taxon>
        <taxon>Wallemiomycotina</taxon>
        <taxon>Wallemiomycetes</taxon>
        <taxon>Wallemiales</taxon>
        <taxon>Wallemiaceae</taxon>
        <taxon>Wallemia</taxon>
    </lineage>
</organism>
<comment type="subcellular location">
    <subcellularLocation>
        <location evidence="1">Secreted</location>
        <location evidence="1">Cell wall</location>
    </subcellularLocation>
</comment>
<keyword evidence="2" id="KW-0134">Cell wall</keyword>
<dbReference type="GO" id="GO:0005199">
    <property type="term" value="F:structural constituent of cell wall"/>
    <property type="evidence" value="ECO:0007669"/>
    <property type="project" value="InterPro"/>
</dbReference>
<dbReference type="HOGENOM" id="CLU_960435_0_0_1"/>
<dbReference type="CDD" id="cd23507">
    <property type="entry name" value="hydrophobin_I"/>
    <property type="match status" value="1"/>
</dbReference>
<name>R9ACB9_WALI9</name>
<keyword evidence="4" id="KW-1015">Disulfide bond</keyword>
<dbReference type="Proteomes" id="UP000014064">
    <property type="component" value="Unassembled WGS sequence"/>
</dbReference>
<evidence type="ECO:0000256" key="3">
    <source>
        <dbReference type="ARBA" id="ARBA00022525"/>
    </source>
</evidence>
<evidence type="ECO:0000313" key="7">
    <source>
        <dbReference type="Proteomes" id="UP000014064"/>
    </source>
</evidence>
<dbReference type="AlphaFoldDB" id="R9ACB9"/>
<dbReference type="GO" id="GO:0009277">
    <property type="term" value="C:fungal-type cell wall"/>
    <property type="evidence" value="ECO:0007669"/>
    <property type="project" value="InterPro"/>
</dbReference>
<feature type="compositionally biased region" description="Polar residues" evidence="5">
    <location>
        <begin position="169"/>
        <end position="178"/>
    </location>
</feature>
<evidence type="ECO:0000313" key="6">
    <source>
        <dbReference type="EMBL" id="EOQ99806.1"/>
    </source>
</evidence>
<gene>
    <name evidence="6" type="ORF">J056_001348</name>
</gene>
<evidence type="ECO:0000256" key="2">
    <source>
        <dbReference type="ARBA" id="ARBA00022512"/>
    </source>
</evidence>
<dbReference type="GeneID" id="20374300"/>
<dbReference type="KEGG" id="wic:J056_001348"/>
<keyword evidence="7" id="KW-1185">Reference proteome</keyword>
<feature type="region of interest" description="Disordered" evidence="5">
    <location>
        <begin position="219"/>
        <end position="290"/>
    </location>
</feature>
<evidence type="ECO:0000256" key="4">
    <source>
        <dbReference type="ARBA" id="ARBA00023157"/>
    </source>
</evidence>
<dbReference type="OrthoDB" id="191651at2759"/>
<accession>R9ACB9</accession>
<evidence type="ECO:0000256" key="5">
    <source>
        <dbReference type="SAM" id="MobiDB-lite"/>
    </source>
</evidence>
<dbReference type="EMBL" id="KE007238">
    <property type="protein sequence ID" value="EOQ99806.1"/>
    <property type="molecule type" value="Genomic_DNA"/>
</dbReference>
<dbReference type="InterPro" id="IPR001338">
    <property type="entry name" value="Class_I_Hydrophobin"/>
</dbReference>